<proteinExistence type="predicted"/>
<reference evidence="2" key="2">
    <citation type="submission" date="2021-09" db="EMBL/GenBank/DDBJ databases">
        <authorList>
            <person name="Jia N."/>
            <person name="Wang J."/>
            <person name="Shi W."/>
            <person name="Du L."/>
            <person name="Sun Y."/>
            <person name="Zhan W."/>
            <person name="Jiang J."/>
            <person name="Wang Q."/>
            <person name="Zhang B."/>
            <person name="Ji P."/>
            <person name="Sakyi L.B."/>
            <person name="Cui X."/>
            <person name="Yuan T."/>
            <person name="Jiang B."/>
            <person name="Yang W."/>
            <person name="Lam T.T.-Y."/>
            <person name="Chang Q."/>
            <person name="Ding S."/>
            <person name="Wang X."/>
            <person name="Zhu J."/>
            <person name="Ruan X."/>
            <person name="Zhao L."/>
            <person name="Wei J."/>
            <person name="Que T."/>
            <person name="Du C."/>
            <person name="Cheng J."/>
            <person name="Dai P."/>
            <person name="Han X."/>
            <person name="Huang E."/>
            <person name="Gao Y."/>
            <person name="Liu J."/>
            <person name="Shao H."/>
            <person name="Ye R."/>
            <person name="Li L."/>
            <person name="Wei W."/>
            <person name="Wang X."/>
            <person name="Wang C."/>
            <person name="Huo Q."/>
            <person name="Li W."/>
            <person name="Guo W."/>
            <person name="Chen H."/>
            <person name="Chen S."/>
            <person name="Zhou L."/>
            <person name="Zhou L."/>
            <person name="Ni X."/>
            <person name="Tian J."/>
            <person name="Zhou Y."/>
            <person name="Sheng Y."/>
            <person name="Liu T."/>
            <person name="Pan Y."/>
            <person name="Xia L."/>
            <person name="Li J."/>
            <person name="Zhao F."/>
            <person name="Cao W."/>
        </authorList>
    </citation>
    <scope>NUCLEOTIDE SEQUENCE</scope>
    <source>
        <strain evidence="2">Rsan-2018</strain>
        <tissue evidence="2">Larvae</tissue>
    </source>
</reference>
<dbReference type="AlphaFoldDB" id="A0A9D4TD35"/>
<gene>
    <name evidence="2" type="ORF">HPB52_025453</name>
</gene>
<keyword evidence="3" id="KW-1185">Reference proteome</keyword>
<protein>
    <recommendedName>
        <fullName evidence="1">Transposable element P transposase-like RNase H domain-containing protein</fullName>
    </recommendedName>
</protein>
<dbReference type="VEuPathDB" id="VectorBase:RSAN_040113"/>
<evidence type="ECO:0000313" key="3">
    <source>
        <dbReference type="Proteomes" id="UP000821837"/>
    </source>
</evidence>
<dbReference type="InterPro" id="IPR048365">
    <property type="entry name" value="TNP-like_RNaseH_N"/>
</dbReference>
<dbReference type="EMBL" id="JABSTV010000753">
    <property type="protein sequence ID" value="KAH7985711.1"/>
    <property type="molecule type" value="Genomic_DNA"/>
</dbReference>
<reference evidence="2" key="1">
    <citation type="journal article" date="2020" name="Cell">
        <title>Large-Scale Comparative Analyses of Tick Genomes Elucidate Their Genetic Diversity and Vector Capacities.</title>
        <authorList>
            <consortium name="Tick Genome and Microbiome Consortium (TIGMIC)"/>
            <person name="Jia N."/>
            <person name="Wang J."/>
            <person name="Shi W."/>
            <person name="Du L."/>
            <person name="Sun Y."/>
            <person name="Zhan W."/>
            <person name="Jiang J.F."/>
            <person name="Wang Q."/>
            <person name="Zhang B."/>
            <person name="Ji P."/>
            <person name="Bell-Sakyi L."/>
            <person name="Cui X.M."/>
            <person name="Yuan T.T."/>
            <person name="Jiang B.G."/>
            <person name="Yang W.F."/>
            <person name="Lam T.T."/>
            <person name="Chang Q.C."/>
            <person name="Ding S.J."/>
            <person name="Wang X.J."/>
            <person name="Zhu J.G."/>
            <person name="Ruan X.D."/>
            <person name="Zhao L."/>
            <person name="Wei J.T."/>
            <person name="Ye R.Z."/>
            <person name="Que T.C."/>
            <person name="Du C.H."/>
            <person name="Zhou Y.H."/>
            <person name="Cheng J.X."/>
            <person name="Dai P.F."/>
            <person name="Guo W.B."/>
            <person name="Han X.H."/>
            <person name="Huang E.J."/>
            <person name="Li L.F."/>
            <person name="Wei W."/>
            <person name="Gao Y.C."/>
            <person name="Liu J.Z."/>
            <person name="Shao H.Z."/>
            <person name="Wang X."/>
            <person name="Wang C.C."/>
            <person name="Yang T.C."/>
            <person name="Huo Q.B."/>
            <person name="Li W."/>
            <person name="Chen H.Y."/>
            <person name="Chen S.E."/>
            <person name="Zhou L.G."/>
            <person name="Ni X.B."/>
            <person name="Tian J.H."/>
            <person name="Sheng Y."/>
            <person name="Liu T."/>
            <person name="Pan Y.S."/>
            <person name="Xia L.Y."/>
            <person name="Li J."/>
            <person name="Zhao F."/>
            <person name="Cao W.C."/>
        </authorList>
    </citation>
    <scope>NUCLEOTIDE SEQUENCE</scope>
    <source>
        <strain evidence="2">Rsan-2018</strain>
    </source>
</reference>
<organism evidence="2 3">
    <name type="scientific">Rhipicephalus sanguineus</name>
    <name type="common">Brown dog tick</name>
    <name type="synonym">Ixodes sanguineus</name>
    <dbReference type="NCBI Taxonomy" id="34632"/>
    <lineage>
        <taxon>Eukaryota</taxon>
        <taxon>Metazoa</taxon>
        <taxon>Ecdysozoa</taxon>
        <taxon>Arthropoda</taxon>
        <taxon>Chelicerata</taxon>
        <taxon>Arachnida</taxon>
        <taxon>Acari</taxon>
        <taxon>Parasitiformes</taxon>
        <taxon>Ixodida</taxon>
        <taxon>Ixodoidea</taxon>
        <taxon>Ixodidae</taxon>
        <taxon>Rhipicephalinae</taxon>
        <taxon>Rhipicephalus</taxon>
        <taxon>Rhipicephalus</taxon>
    </lineage>
</organism>
<feature type="domain" description="Transposable element P transposase-like RNase H" evidence="1">
    <location>
        <begin position="6"/>
        <end position="59"/>
    </location>
</feature>
<sequence>MDTFSCHGGLVLDEIKLSEDLNVKSSGDIEGFVDLGDHTTDQKGVFADQGMVVMLQPFTDASDASSTSLLDALDGLFEQGKVDDVDEAIQAVSEGDHEGYNEKRSNSALLYYVSGYVARKIIAKTATERGDRGRRPCRLLWRLLAAGATNAISALPAAEATEAAGMIADVGGHVGG</sequence>
<dbReference type="Pfam" id="PF21787">
    <property type="entry name" value="TNP-like_RNaseH_N"/>
    <property type="match status" value="1"/>
</dbReference>
<dbReference type="Proteomes" id="UP000821837">
    <property type="component" value="Unassembled WGS sequence"/>
</dbReference>
<accession>A0A9D4TD35</accession>
<name>A0A9D4TD35_RHISA</name>
<evidence type="ECO:0000259" key="1">
    <source>
        <dbReference type="Pfam" id="PF21787"/>
    </source>
</evidence>
<comment type="caution">
    <text evidence="2">The sequence shown here is derived from an EMBL/GenBank/DDBJ whole genome shotgun (WGS) entry which is preliminary data.</text>
</comment>
<evidence type="ECO:0000313" key="2">
    <source>
        <dbReference type="EMBL" id="KAH7985711.1"/>
    </source>
</evidence>